<sequence>MRRSLKTEGAACPQPVSLVIALVTIDNSDLFDSGFGTRLGQGCSQVVTPPSFWPFMVMSALIGLLILFTMIFDFSVLTSNPYSPVLLGLVVHFGCHS</sequence>
<keyword evidence="1" id="KW-0812">Transmembrane</keyword>
<name>A0A9D4MG89_DREPO</name>
<evidence type="ECO:0000256" key="1">
    <source>
        <dbReference type="SAM" id="Phobius"/>
    </source>
</evidence>
<keyword evidence="1" id="KW-1133">Transmembrane helix</keyword>
<protein>
    <submittedName>
        <fullName evidence="2">Uncharacterized protein</fullName>
    </submittedName>
</protein>
<gene>
    <name evidence="2" type="ORF">DPMN_000172</name>
</gene>
<organism evidence="2 3">
    <name type="scientific">Dreissena polymorpha</name>
    <name type="common">Zebra mussel</name>
    <name type="synonym">Mytilus polymorpha</name>
    <dbReference type="NCBI Taxonomy" id="45954"/>
    <lineage>
        <taxon>Eukaryota</taxon>
        <taxon>Metazoa</taxon>
        <taxon>Spiralia</taxon>
        <taxon>Lophotrochozoa</taxon>
        <taxon>Mollusca</taxon>
        <taxon>Bivalvia</taxon>
        <taxon>Autobranchia</taxon>
        <taxon>Heteroconchia</taxon>
        <taxon>Euheterodonta</taxon>
        <taxon>Imparidentia</taxon>
        <taxon>Neoheterodontei</taxon>
        <taxon>Myida</taxon>
        <taxon>Dreissenoidea</taxon>
        <taxon>Dreissenidae</taxon>
        <taxon>Dreissena</taxon>
    </lineage>
</organism>
<reference evidence="2" key="2">
    <citation type="submission" date="2020-11" db="EMBL/GenBank/DDBJ databases">
        <authorList>
            <person name="McCartney M.A."/>
            <person name="Auch B."/>
            <person name="Kono T."/>
            <person name="Mallez S."/>
            <person name="Becker A."/>
            <person name="Gohl D.M."/>
            <person name="Silverstein K.A.T."/>
            <person name="Koren S."/>
            <person name="Bechman K.B."/>
            <person name="Herman A."/>
            <person name="Abrahante J.E."/>
            <person name="Garbe J."/>
        </authorList>
    </citation>
    <scope>NUCLEOTIDE SEQUENCE</scope>
    <source>
        <strain evidence="2">Duluth1</strain>
        <tissue evidence="2">Whole animal</tissue>
    </source>
</reference>
<dbReference type="Proteomes" id="UP000828390">
    <property type="component" value="Unassembled WGS sequence"/>
</dbReference>
<evidence type="ECO:0000313" key="2">
    <source>
        <dbReference type="EMBL" id="KAH3876333.1"/>
    </source>
</evidence>
<feature type="transmembrane region" description="Helical" evidence="1">
    <location>
        <begin position="52"/>
        <end position="72"/>
    </location>
</feature>
<dbReference type="EMBL" id="JAIWYP010000001">
    <property type="protein sequence ID" value="KAH3876333.1"/>
    <property type="molecule type" value="Genomic_DNA"/>
</dbReference>
<proteinExistence type="predicted"/>
<comment type="caution">
    <text evidence="2">The sequence shown here is derived from an EMBL/GenBank/DDBJ whole genome shotgun (WGS) entry which is preliminary data.</text>
</comment>
<accession>A0A9D4MG89</accession>
<dbReference type="AlphaFoldDB" id="A0A9D4MG89"/>
<reference evidence="2" key="1">
    <citation type="journal article" date="2019" name="bioRxiv">
        <title>The Genome of the Zebra Mussel, Dreissena polymorpha: A Resource for Invasive Species Research.</title>
        <authorList>
            <person name="McCartney M.A."/>
            <person name="Auch B."/>
            <person name="Kono T."/>
            <person name="Mallez S."/>
            <person name="Zhang Y."/>
            <person name="Obille A."/>
            <person name="Becker A."/>
            <person name="Abrahante J.E."/>
            <person name="Garbe J."/>
            <person name="Badalamenti J.P."/>
            <person name="Herman A."/>
            <person name="Mangelson H."/>
            <person name="Liachko I."/>
            <person name="Sullivan S."/>
            <person name="Sone E.D."/>
            <person name="Koren S."/>
            <person name="Silverstein K.A.T."/>
            <person name="Beckman K.B."/>
            <person name="Gohl D.M."/>
        </authorList>
    </citation>
    <scope>NUCLEOTIDE SEQUENCE</scope>
    <source>
        <strain evidence="2">Duluth1</strain>
        <tissue evidence="2">Whole animal</tissue>
    </source>
</reference>
<keyword evidence="1" id="KW-0472">Membrane</keyword>
<keyword evidence="3" id="KW-1185">Reference proteome</keyword>
<evidence type="ECO:0000313" key="3">
    <source>
        <dbReference type="Proteomes" id="UP000828390"/>
    </source>
</evidence>